<feature type="compositionally biased region" description="Basic residues" evidence="1">
    <location>
        <begin position="49"/>
        <end position="60"/>
    </location>
</feature>
<evidence type="ECO:0000313" key="3">
    <source>
        <dbReference type="Proteomes" id="UP000823388"/>
    </source>
</evidence>
<reference evidence="2" key="1">
    <citation type="submission" date="2020-05" db="EMBL/GenBank/DDBJ databases">
        <title>WGS assembly of Panicum virgatum.</title>
        <authorList>
            <person name="Lovell J.T."/>
            <person name="Jenkins J."/>
            <person name="Shu S."/>
            <person name="Juenger T.E."/>
            <person name="Schmutz J."/>
        </authorList>
    </citation>
    <scope>NUCLEOTIDE SEQUENCE</scope>
    <source>
        <strain evidence="2">AP13</strain>
    </source>
</reference>
<feature type="region of interest" description="Disordered" evidence="1">
    <location>
        <begin position="37"/>
        <end position="60"/>
    </location>
</feature>
<evidence type="ECO:0000256" key="1">
    <source>
        <dbReference type="SAM" id="MobiDB-lite"/>
    </source>
</evidence>
<evidence type="ECO:0000313" key="2">
    <source>
        <dbReference type="EMBL" id="KAG2657241.1"/>
    </source>
</evidence>
<dbReference type="Proteomes" id="UP000823388">
    <property type="component" value="Chromosome 1K"/>
</dbReference>
<organism evidence="2 3">
    <name type="scientific">Panicum virgatum</name>
    <name type="common">Blackwell switchgrass</name>
    <dbReference type="NCBI Taxonomy" id="38727"/>
    <lineage>
        <taxon>Eukaryota</taxon>
        <taxon>Viridiplantae</taxon>
        <taxon>Streptophyta</taxon>
        <taxon>Embryophyta</taxon>
        <taxon>Tracheophyta</taxon>
        <taxon>Spermatophyta</taxon>
        <taxon>Magnoliopsida</taxon>
        <taxon>Liliopsida</taxon>
        <taxon>Poales</taxon>
        <taxon>Poaceae</taxon>
        <taxon>PACMAD clade</taxon>
        <taxon>Panicoideae</taxon>
        <taxon>Panicodae</taxon>
        <taxon>Paniceae</taxon>
        <taxon>Panicinae</taxon>
        <taxon>Panicum</taxon>
        <taxon>Panicum sect. Hiantes</taxon>
    </lineage>
</organism>
<dbReference type="AlphaFoldDB" id="A0A8T0X6F2"/>
<comment type="caution">
    <text evidence="2">The sequence shown here is derived from an EMBL/GenBank/DDBJ whole genome shotgun (WGS) entry which is preliminary data.</text>
</comment>
<proteinExistence type="predicted"/>
<gene>
    <name evidence="2" type="ORF">PVAP13_1KG127900</name>
</gene>
<protein>
    <submittedName>
        <fullName evidence="2">Uncharacterized protein</fullName>
    </submittedName>
</protein>
<feature type="region of interest" description="Disordered" evidence="1">
    <location>
        <begin position="1"/>
        <end position="22"/>
    </location>
</feature>
<sequence length="60" mass="6832">MVGSVPHCSKWRDSMQGPASRQVRLTATTDVRRAPGRAGHHLMKDGGRHLRSWPTRRRTK</sequence>
<name>A0A8T0X6F2_PANVG</name>
<accession>A0A8T0X6F2</accession>
<keyword evidence="3" id="KW-1185">Reference proteome</keyword>
<dbReference type="EMBL" id="CM029037">
    <property type="protein sequence ID" value="KAG2657241.1"/>
    <property type="molecule type" value="Genomic_DNA"/>
</dbReference>